<gene>
    <name evidence="1" type="ORF">S06H3_12484</name>
</gene>
<sequence>MPTKQVQAYHSGYAGLLWNAHEHKRAELLGLTVDNQHTAEQKIKLYDGFDTDASKAAATGAIQAAEYLMLSGVGSGLIRLQLTVPAGETIKLGEEDCKGIEFLGRATAVASALSSDCIVIAQYQLK</sequence>
<dbReference type="AlphaFoldDB" id="X1MP22"/>
<proteinExistence type="predicted"/>
<dbReference type="EMBL" id="BARV01006108">
    <property type="protein sequence ID" value="GAI08124.1"/>
    <property type="molecule type" value="Genomic_DNA"/>
</dbReference>
<evidence type="ECO:0000313" key="1">
    <source>
        <dbReference type="EMBL" id="GAI08124.1"/>
    </source>
</evidence>
<comment type="caution">
    <text evidence="1">The sequence shown here is derived from an EMBL/GenBank/DDBJ whole genome shotgun (WGS) entry which is preliminary data.</text>
</comment>
<name>X1MP22_9ZZZZ</name>
<reference evidence="1" key="1">
    <citation type="journal article" date="2014" name="Front. Microbiol.">
        <title>High frequency of phylogenetically diverse reductive dehalogenase-homologous genes in deep subseafloor sedimentary metagenomes.</title>
        <authorList>
            <person name="Kawai M."/>
            <person name="Futagami T."/>
            <person name="Toyoda A."/>
            <person name="Takaki Y."/>
            <person name="Nishi S."/>
            <person name="Hori S."/>
            <person name="Arai W."/>
            <person name="Tsubouchi T."/>
            <person name="Morono Y."/>
            <person name="Uchiyama I."/>
            <person name="Ito T."/>
            <person name="Fujiyama A."/>
            <person name="Inagaki F."/>
            <person name="Takami H."/>
        </authorList>
    </citation>
    <scope>NUCLEOTIDE SEQUENCE</scope>
    <source>
        <strain evidence="1">Expedition CK06-06</strain>
    </source>
</reference>
<protein>
    <submittedName>
        <fullName evidence="1">Uncharacterized protein</fullName>
    </submittedName>
</protein>
<organism evidence="1">
    <name type="scientific">marine sediment metagenome</name>
    <dbReference type="NCBI Taxonomy" id="412755"/>
    <lineage>
        <taxon>unclassified sequences</taxon>
        <taxon>metagenomes</taxon>
        <taxon>ecological metagenomes</taxon>
    </lineage>
</organism>
<accession>X1MP22</accession>